<dbReference type="HOGENOM" id="CLU_3000560_0_0_1"/>
<evidence type="ECO:0000313" key="2">
    <source>
        <dbReference type="Proteomes" id="UP000000600"/>
    </source>
</evidence>
<dbReference type="GeneID" id="5039218"/>
<name>A0DSL9_PARTE</name>
<dbReference type="InParanoid" id="A0DSL9"/>
<organism evidence="1 2">
    <name type="scientific">Paramecium tetraurelia</name>
    <dbReference type="NCBI Taxonomy" id="5888"/>
    <lineage>
        <taxon>Eukaryota</taxon>
        <taxon>Sar</taxon>
        <taxon>Alveolata</taxon>
        <taxon>Ciliophora</taxon>
        <taxon>Intramacronucleata</taxon>
        <taxon>Oligohymenophorea</taxon>
        <taxon>Peniculida</taxon>
        <taxon>Parameciidae</taxon>
        <taxon>Paramecium</taxon>
    </lineage>
</organism>
<dbReference type="AlphaFoldDB" id="A0DSL9"/>
<protein>
    <submittedName>
        <fullName evidence="1">Uncharacterized protein</fullName>
    </submittedName>
</protein>
<dbReference type="RefSeq" id="XP_001453433.1">
    <property type="nucleotide sequence ID" value="XM_001453396.1"/>
</dbReference>
<dbReference type="EMBL" id="CT868556">
    <property type="protein sequence ID" value="CAK86036.1"/>
    <property type="molecule type" value="Genomic_DNA"/>
</dbReference>
<gene>
    <name evidence="1" type="ORF">GSPATT00039741001</name>
</gene>
<keyword evidence="2" id="KW-1185">Reference proteome</keyword>
<evidence type="ECO:0000313" key="1">
    <source>
        <dbReference type="EMBL" id="CAK86036.1"/>
    </source>
</evidence>
<dbReference type="KEGG" id="ptm:GSPATT00039741001"/>
<reference evidence="1 2" key="1">
    <citation type="journal article" date="2006" name="Nature">
        <title>Global trends of whole-genome duplications revealed by the ciliate Paramecium tetraurelia.</title>
        <authorList>
            <consortium name="Genoscope"/>
            <person name="Aury J.-M."/>
            <person name="Jaillon O."/>
            <person name="Duret L."/>
            <person name="Noel B."/>
            <person name="Jubin C."/>
            <person name="Porcel B.M."/>
            <person name="Segurens B."/>
            <person name="Daubin V."/>
            <person name="Anthouard V."/>
            <person name="Aiach N."/>
            <person name="Arnaiz O."/>
            <person name="Billaut A."/>
            <person name="Beisson J."/>
            <person name="Blanc I."/>
            <person name="Bouhouche K."/>
            <person name="Camara F."/>
            <person name="Duharcourt S."/>
            <person name="Guigo R."/>
            <person name="Gogendeau D."/>
            <person name="Katinka M."/>
            <person name="Keller A.-M."/>
            <person name="Kissmehl R."/>
            <person name="Klotz C."/>
            <person name="Koll F."/>
            <person name="Le Moue A."/>
            <person name="Lepere C."/>
            <person name="Malinsky S."/>
            <person name="Nowacki M."/>
            <person name="Nowak J.K."/>
            <person name="Plattner H."/>
            <person name="Poulain J."/>
            <person name="Ruiz F."/>
            <person name="Serrano V."/>
            <person name="Zagulski M."/>
            <person name="Dessen P."/>
            <person name="Betermier M."/>
            <person name="Weissenbach J."/>
            <person name="Scarpelli C."/>
            <person name="Schachter V."/>
            <person name="Sperling L."/>
            <person name="Meyer E."/>
            <person name="Cohen J."/>
            <person name="Wincker P."/>
        </authorList>
    </citation>
    <scope>NUCLEOTIDE SEQUENCE [LARGE SCALE GENOMIC DNA]</scope>
    <source>
        <strain evidence="1 2">Stock d4-2</strain>
    </source>
</reference>
<proteinExistence type="predicted"/>
<dbReference type="Proteomes" id="UP000000600">
    <property type="component" value="Unassembled WGS sequence"/>
</dbReference>
<accession>A0DSL9</accession>
<sequence length="57" mass="6693">MSLLLTAAQNEKFNVYDVNLLIGQVKLKELHSLQYFEQFQIFPLNKLDGFIINFVVF</sequence>